<gene>
    <name evidence="1" type="ORF">HPB52_017239</name>
</gene>
<dbReference type="VEuPathDB" id="VectorBase:RSAN_050250"/>
<name>A0A9D4PZM0_RHISA</name>
<evidence type="ECO:0000313" key="1">
    <source>
        <dbReference type="EMBL" id="KAH7957303.1"/>
    </source>
</evidence>
<comment type="caution">
    <text evidence="1">The sequence shown here is derived from an EMBL/GenBank/DDBJ whole genome shotgun (WGS) entry which is preliminary data.</text>
</comment>
<evidence type="ECO:0000313" key="2">
    <source>
        <dbReference type="Proteomes" id="UP000821837"/>
    </source>
</evidence>
<sequence length="99" mass="11275">MKDNAVEMAANDDIATRLGSAPYMSILSIINDIEEELKQGKSLEFPYVIRGETTDIHQMGFAPVTFLRQGQLLKEHVENPPELCMRYLAKKTQMIPYVM</sequence>
<protein>
    <submittedName>
        <fullName evidence="1">Uncharacterized protein</fullName>
    </submittedName>
</protein>
<accession>A0A9D4PZM0</accession>
<keyword evidence="2" id="KW-1185">Reference proteome</keyword>
<dbReference type="Proteomes" id="UP000821837">
    <property type="component" value="Unassembled WGS sequence"/>
</dbReference>
<reference evidence="1" key="1">
    <citation type="journal article" date="2020" name="Cell">
        <title>Large-Scale Comparative Analyses of Tick Genomes Elucidate Their Genetic Diversity and Vector Capacities.</title>
        <authorList>
            <consortium name="Tick Genome and Microbiome Consortium (TIGMIC)"/>
            <person name="Jia N."/>
            <person name="Wang J."/>
            <person name="Shi W."/>
            <person name="Du L."/>
            <person name="Sun Y."/>
            <person name="Zhan W."/>
            <person name="Jiang J.F."/>
            <person name="Wang Q."/>
            <person name="Zhang B."/>
            <person name="Ji P."/>
            <person name="Bell-Sakyi L."/>
            <person name="Cui X.M."/>
            <person name="Yuan T.T."/>
            <person name="Jiang B.G."/>
            <person name="Yang W.F."/>
            <person name="Lam T.T."/>
            <person name="Chang Q.C."/>
            <person name="Ding S.J."/>
            <person name="Wang X.J."/>
            <person name="Zhu J.G."/>
            <person name="Ruan X.D."/>
            <person name="Zhao L."/>
            <person name="Wei J.T."/>
            <person name="Ye R.Z."/>
            <person name="Que T.C."/>
            <person name="Du C.H."/>
            <person name="Zhou Y.H."/>
            <person name="Cheng J.X."/>
            <person name="Dai P.F."/>
            <person name="Guo W.B."/>
            <person name="Han X.H."/>
            <person name="Huang E.J."/>
            <person name="Li L.F."/>
            <person name="Wei W."/>
            <person name="Gao Y.C."/>
            <person name="Liu J.Z."/>
            <person name="Shao H.Z."/>
            <person name="Wang X."/>
            <person name="Wang C.C."/>
            <person name="Yang T.C."/>
            <person name="Huo Q.B."/>
            <person name="Li W."/>
            <person name="Chen H.Y."/>
            <person name="Chen S.E."/>
            <person name="Zhou L.G."/>
            <person name="Ni X.B."/>
            <person name="Tian J.H."/>
            <person name="Sheng Y."/>
            <person name="Liu T."/>
            <person name="Pan Y.S."/>
            <person name="Xia L.Y."/>
            <person name="Li J."/>
            <person name="Zhao F."/>
            <person name="Cao W.C."/>
        </authorList>
    </citation>
    <scope>NUCLEOTIDE SEQUENCE</scope>
    <source>
        <strain evidence="1">Rsan-2018</strain>
    </source>
</reference>
<reference evidence="1" key="2">
    <citation type="submission" date="2021-09" db="EMBL/GenBank/DDBJ databases">
        <authorList>
            <person name="Jia N."/>
            <person name="Wang J."/>
            <person name="Shi W."/>
            <person name="Du L."/>
            <person name="Sun Y."/>
            <person name="Zhan W."/>
            <person name="Jiang J."/>
            <person name="Wang Q."/>
            <person name="Zhang B."/>
            <person name="Ji P."/>
            <person name="Sakyi L.B."/>
            <person name="Cui X."/>
            <person name="Yuan T."/>
            <person name="Jiang B."/>
            <person name="Yang W."/>
            <person name="Lam T.T.-Y."/>
            <person name="Chang Q."/>
            <person name="Ding S."/>
            <person name="Wang X."/>
            <person name="Zhu J."/>
            <person name="Ruan X."/>
            <person name="Zhao L."/>
            <person name="Wei J."/>
            <person name="Que T."/>
            <person name="Du C."/>
            <person name="Cheng J."/>
            <person name="Dai P."/>
            <person name="Han X."/>
            <person name="Huang E."/>
            <person name="Gao Y."/>
            <person name="Liu J."/>
            <person name="Shao H."/>
            <person name="Ye R."/>
            <person name="Li L."/>
            <person name="Wei W."/>
            <person name="Wang X."/>
            <person name="Wang C."/>
            <person name="Huo Q."/>
            <person name="Li W."/>
            <person name="Guo W."/>
            <person name="Chen H."/>
            <person name="Chen S."/>
            <person name="Zhou L."/>
            <person name="Zhou L."/>
            <person name="Ni X."/>
            <person name="Tian J."/>
            <person name="Zhou Y."/>
            <person name="Sheng Y."/>
            <person name="Liu T."/>
            <person name="Pan Y."/>
            <person name="Xia L."/>
            <person name="Li J."/>
            <person name="Zhao F."/>
            <person name="Cao W."/>
        </authorList>
    </citation>
    <scope>NUCLEOTIDE SEQUENCE</scope>
    <source>
        <strain evidence="1">Rsan-2018</strain>
        <tissue evidence="1">Larvae</tissue>
    </source>
</reference>
<dbReference type="EMBL" id="JABSTV010001250">
    <property type="protein sequence ID" value="KAH7957303.1"/>
    <property type="molecule type" value="Genomic_DNA"/>
</dbReference>
<dbReference type="AlphaFoldDB" id="A0A9D4PZM0"/>
<organism evidence="1 2">
    <name type="scientific">Rhipicephalus sanguineus</name>
    <name type="common">Brown dog tick</name>
    <name type="synonym">Ixodes sanguineus</name>
    <dbReference type="NCBI Taxonomy" id="34632"/>
    <lineage>
        <taxon>Eukaryota</taxon>
        <taxon>Metazoa</taxon>
        <taxon>Ecdysozoa</taxon>
        <taxon>Arthropoda</taxon>
        <taxon>Chelicerata</taxon>
        <taxon>Arachnida</taxon>
        <taxon>Acari</taxon>
        <taxon>Parasitiformes</taxon>
        <taxon>Ixodida</taxon>
        <taxon>Ixodoidea</taxon>
        <taxon>Ixodidae</taxon>
        <taxon>Rhipicephalinae</taxon>
        <taxon>Rhipicephalus</taxon>
        <taxon>Rhipicephalus</taxon>
    </lineage>
</organism>
<proteinExistence type="predicted"/>